<evidence type="ECO:0000313" key="5">
    <source>
        <dbReference type="Proteomes" id="UP000070612"/>
    </source>
</evidence>
<keyword evidence="5" id="KW-1185">Reference proteome</keyword>
<protein>
    <submittedName>
        <fullName evidence="4">NAD-glutamate dehydrogenase</fullName>
    </submittedName>
</protein>
<dbReference type="Pfam" id="PF05088">
    <property type="entry name" value="Bac_GDH_CD"/>
    <property type="match status" value="1"/>
</dbReference>
<dbReference type="InterPro" id="IPR046346">
    <property type="entry name" value="Aminoacid_DH-like_N_sf"/>
</dbReference>
<dbReference type="GO" id="GO:0006538">
    <property type="term" value="P:L-glutamate catabolic process"/>
    <property type="evidence" value="ECO:0007669"/>
    <property type="project" value="InterPro"/>
</dbReference>
<organism evidence="4 5">
    <name type="scientific">Mycolicibacterium wolinskyi</name>
    <dbReference type="NCBI Taxonomy" id="59750"/>
    <lineage>
        <taxon>Bacteria</taxon>
        <taxon>Bacillati</taxon>
        <taxon>Actinomycetota</taxon>
        <taxon>Actinomycetes</taxon>
        <taxon>Mycobacteriales</taxon>
        <taxon>Mycobacteriaceae</taxon>
        <taxon>Mycolicibacterium</taxon>
    </lineage>
</organism>
<dbReference type="PANTHER" id="PTHR43403">
    <property type="entry name" value="NAD-SPECIFIC GLUTAMATE DEHYDROGENASE"/>
    <property type="match status" value="1"/>
</dbReference>
<sequence length="1078" mass="118391">MDAEQLDALVGDAIAVGLEQAHEDGRLRFALAALEPVPLRRMLPALQSMDLEVLQEQAGSWTRADGRVCHVYHLVLQAGSDAADELARHDAATETRICETFQAIWAGRAESDGFNALILRAALDWRQVCVLRSYSRYLRQLPLPYGQSRIQRVLLDNPVATRALMALFEARFARTEQPADSPHRVARVAAAEQVVATEIDQVLHIDADRILRAYRSLVDATVRTNAFAPDALSVTTPYLVHKMRARDIDELPQPRPLSEIFVYSPEFEGVHMRFGLVARGGLRWSDRHDDYRTEVLGLVKAQAVKNAMIVPAGAKGVFVVKAPASLDGDAMRTPGLRCYQQFIAALLDVVDNTTETVDRPRFGGVVSHDGPDPYLVVAADKGTATFSDSANAVALKRGYWLGDAFASGGSAGYDHKAMAITARGAWVSGDSHLAELGIDSRTDTFTAIGIGDMSGDVFGNGMLLRRGLTLIAAFDHRHIFIDPRPDIERAFAERRRLFGLARSSWDSYDRALISEGGGVWPRTAKTIRTTPQMRDALGIAGSDTTLTPNELIAHILRAPVDLLFNGGIGTYIKAGDEQHAEVADKVNDPVRVDAGDVRARVIVEGGNLGVSQRGRIEFARRGGLINTDAIDNAAGVDCSDHEVNIKILLDSATRSGVIANTSRNRLLAEMTDEVAQLVLTNNQDHNRLLSDARFNAPQMVDVHARMTADLQKRRGLHRERENLPSKAGFAELVKGGQGLTAPQLATLMAHVKLDLKADLLGSDTFDDPYFVATLTRYFPATLRHRLGEPLPDHPLRREIITTAIVNRVLATSGLTYAFRLADETAATTSDIVRAHAIVSDVFDLDTLWSDIHAADLSPALTNTLIIEGRRLLDRASRWFLLNRPQPLDVGLEIERFGRAVAALRGRLGSMLRGNELAAVTRAREELTERGVPAAIAKHISESLYAFSLLDIIEIADTDGVDPVHLAGIYFELSDHLGVDSLLLAVSSLPRGGRWHALARLALREDLYRSLRDLTLDVSRRAAEPADITETIEEFEAYNRPRLDRARRTLQEFLETDEPDLAVLSVASAQLRRLTGARI</sequence>
<dbReference type="InterPro" id="IPR036291">
    <property type="entry name" value="NAD(P)-bd_dom_sf"/>
</dbReference>
<evidence type="ECO:0000259" key="1">
    <source>
        <dbReference type="Pfam" id="PF05088"/>
    </source>
</evidence>
<dbReference type="Pfam" id="PF21074">
    <property type="entry name" value="GDH_C"/>
    <property type="match status" value="1"/>
</dbReference>
<dbReference type="Pfam" id="PF21077">
    <property type="entry name" value="GDH_ACT3"/>
    <property type="match status" value="1"/>
</dbReference>
<accession>A0A132PCG2</accession>
<dbReference type="Pfam" id="PF21078">
    <property type="entry name" value="GDH_HM3"/>
    <property type="match status" value="1"/>
</dbReference>
<evidence type="ECO:0000313" key="4">
    <source>
        <dbReference type="EMBL" id="KWX20031.1"/>
    </source>
</evidence>
<dbReference type="SUPFAM" id="SSF53223">
    <property type="entry name" value="Aminoacid dehydrogenase-like, N-terminal domain"/>
    <property type="match status" value="1"/>
</dbReference>
<dbReference type="AlphaFoldDB" id="A0A132PCG2"/>
<comment type="caution">
    <text evidence="4">The sequence shown here is derived from an EMBL/GenBank/DDBJ whole genome shotgun (WGS) entry which is preliminary data.</text>
</comment>
<dbReference type="GO" id="GO:0004069">
    <property type="term" value="F:L-aspartate:2-oxoglutarate aminotransferase activity"/>
    <property type="evidence" value="ECO:0007669"/>
    <property type="project" value="InterPro"/>
</dbReference>
<feature type="domain" description="NAD-specific glutamate dehydrogenase C-terminal" evidence="2">
    <location>
        <begin position="736"/>
        <end position="1071"/>
    </location>
</feature>
<dbReference type="InterPro" id="IPR048381">
    <property type="entry name" value="GDH_C"/>
</dbReference>
<feature type="domain" description="NAD-glutamate dehydrogenase ACT3" evidence="3">
    <location>
        <begin position="20"/>
        <end position="83"/>
    </location>
</feature>
<gene>
    <name evidence="4" type="ORF">AFM11_32695</name>
</gene>
<evidence type="ECO:0000259" key="2">
    <source>
        <dbReference type="Pfam" id="PF21074"/>
    </source>
</evidence>
<name>A0A132PCG2_9MYCO</name>
<evidence type="ECO:0000259" key="3">
    <source>
        <dbReference type="Pfam" id="PF21077"/>
    </source>
</evidence>
<dbReference type="SUPFAM" id="SSF51735">
    <property type="entry name" value="NAD(P)-binding Rossmann-fold domains"/>
    <property type="match status" value="1"/>
</dbReference>
<dbReference type="PANTHER" id="PTHR43403:SF1">
    <property type="entry name" value="NAD-SPECIFIC GLUTAMATE DEHYDROGENASE"/>
    <property type="match status" value="1"/>
</dbReference>
<dbReference type="Proteomes" id="UP000070612">
    <property type="component" value="Unassembled WGS sequence"/>
</dbReference>
<dbReference type="PATRIC" id="fig|59750.3.peg.4866"/>
<dbReference type="InterPro" id="IPR028971">
    <property type="entry name" value="NAD-GDH_cat"/>
</dbReference>
<reference evidence="4 5" key="1">
    <citation type="submission" date="2015-07" db="EMBL/GenBank/DDBJ databases">
        <title>A draft genome sequence of Mycobacterium wolinskyi.</title>
        <authorList>
            <person name="de Man T.J."/>
            <person name="Perry K.A."/>
            <person name="Coulliette A.D."/>
            <person name="Jensen B."/>
            <person name="Toney N.C."/>
            <person name="Limbago B.M."/>
            <person name="Noble-Wang J."/>
        </authorList>
    </citation>
    <scope>NUCLEOTIDE SEQUENCE [LARGE SCALE GENOMIC DNA]</scope>
    <source>
        <strain evidence="4 5">CDC_01</strain>
    </source>
</reference>
<dbReference type="InterPro" id="IPR007780">
    <property type="entry name" value="NAD_Glu_DH_bac"/>
</dbReference>
<dbReference type="STRING" id="59750.AWC31_32070"/>
<dbReference type="Gene3D" id="3.40.50.720">
    <property type="entry name" value="NAD(P)-binding Rossmann-like Domain"/>
    <property type="match status" value="1"/>
</dbReference>
<proteinExistence type="predicted"/>
<dbReference type="InterPro" id="IPR049056">
    <property type="entry name" value="NAD_Glu_DH_HM3"/>
</dbReference>
<feature type="domain" description="NAD-glutamate dehydrogenase catalytic" evidence="1">
    <location>
        <begin position="196"/>
        <end position="690"/>
    </location>
</feature>
<dbReference type="GO" id="GO:0004352">
    <property type="term" value="F:glutamate dehydrogenase (NAD+) activity"/>
    <property type="evidence" value="ECO:0007669"/>
    <property type="project" value="InterPro"/>
</dbReference>
<dbReference type="EMBL" id="LGTW01000032">
    <property type="protein sequence ID" value="KWX20031.1"/>
    <property type="molecule type" value="Genomic_DNA"/>
</dbReference>
<dbReference type="InterPro" id="IPR049064">
    <property type="entry name" value="NAD_Glu_DH_ACT3"/>
</dbReference>